<proteinExistence type="inferred from homology"/>
<evidence type="ECO:0000256" key="5">
    <source>
        <dbReference type="ARBA" id="ARBA00022898"/>
    </source>
</evidence>
<dbReference type="InterPro" id="IPR049704">
    <property type="entry name" value="Aminotrans_3_PPA_site"/>
</dbReference>
<reference evidence="7 8" key="1">
    <citation type="submission" date="2016-10" db="EMBL/GenBank/DDBJ databases">
        <authorList>
            <person name="Varghese N."/>
            <person name="Submissions S."/>
        </authorList>
    </citation>
    <scope>NUCLEOTIDE SEQUENCE [LARGE SCALE GENOMIC DNA]</scope>
    <source>
        <strain evidence="7 8">DSM 21822</strain>
    </source>
</reference>
<dbReference type="InterPro" id="IPR015422">
    <property type="entry name" value="PyrdxlP-dep_Trfase_small"/>
</dbReference>
<dbReference type="Gene3D" id="3.90.1150.10">
    <property type="entry name" value="Aspartate Aminotransferase, domain 1"/>
    <property type="match status" value="1"/>
</dbReference>
<evidence type="ECO:0000313" key="7">
    <source>
        <dbReference type="EMBL" id="SFJ87617.1"/>
    </source>
</evidence>
<dbReference type="PIRSF" id="PIRSF000521">
    <property type="entry name" value="Transaminase_4ab_Lys_Orn"/>
    <property type="match status" value="1"/>
</dbReference>
<dbReference type="FunFam" id="3.40.640.10:FF:000004">
    <property type="entry name" value="Acetylornithine aminotransferase"/>
    <property type="match status" value="1"/>
</dbReference>
<comment type="cofactor">
    <cofactor evidence="1">
        <name>pyridoxal 5'-phosphate</name>
        <dbReference type="ChEBI" id="CHEBI:597326"/>
    </cofactor>
</comment>
<name>A0A1I3V0B4_9HYPH</name>
<keyword evidence="5 6" id="KW-0663">Pyridoxal phosphate</keyword>
<dbReference type="GO" id="GO:0006526">
    <property type="term" value="P:L-arginine biosynthetic process"/>
    <property type="evidence" value="ECO:0007669"/>
    <property type="project" value="UniProtKB-KW"/>
</dbReference>
<keyword evidence="3 7" id="KW-0032">Aminotransferase</keyword>
<keyword evidence="2" id="KW-0028">Amino-acid biosynthesis</keyword>
<evidence type="ECO:0000256" key="4">
    <source>
        <dbReference type="ARBA" id="ARBA00022679"/>
    </source>
</evidence>
<dbReference type="InterPro" id="IPR005814">
    <property type="entry name" value="Aminotrans_3"/>
</dbReference>
<dbReference type="InterPro" id="IPR050103">
    <property type="entry name" value="Class-III_PLP-dep_AT"/>
</dbReference>
<dbReference type="SUPFAM" id="SSF53383">
    <property type="entry name" value="PLP-dependent transferases"/>
    <property type="match status" value="1"/>
</dbReference>
<keyword evidence="8" id="KW-1185">Reference proteome</keyword>
<dbReference type="AlphaFoldDB" id="A0A1I3V0B4"/>
<dbReference type="RefSeq" id="WP_149757122.1">
    <property type="nucleotide sequence ID" value="NZ_BSPE01000002.1"/>
</dbReference>
<dbReference type="PROSITE" id="PS00600">
    <property type="entry name" value="AA_TRANSFER_CLASS_3"/>
    <property type="match status" value="1"/>
</dbReference>
<keyword evidence="2" id="KW-0055">Arginine biosynthesis</keyword>
<evidence type="ECO:0000256" key="2">
    <source>
        <dbReference type="ARBA" id="ARBA00022571"/>
    </source>
</evidence>
<evidence type="ECO:0000256" key="3">
    <source>
        <dbReference type="ARBA" id="ARBA00022576"/>
    </source>
</evidence>
<dbReference type="Gene3D" id="3.40.640.10">
    <property type="entry name" value="Type I PLP-dependent aspartate aminotransferase-like (Major domain)"/>
    <property type="match status" value="1"/>
</dbReference>
<evidence type="ECO:0000256" key="6">
    <source>
        <dbReference type="RuleBase" id="RU003560"/>
    </source>
</evidence>
<comment type="similarity">
    <text evidence="6">Belongs to the class-III pyridoxal-phosphate-dependent aminotransferase family.</text>
</comment>
<dbReference type="InterPro" id="IPR015424">
    <property type="entry name" value="PyrdxlP-dep_Trfase"/>
</dbReference>
<dbReference type="OrthoDB" id="9801834at2"/>
<organism evidence="7 8">
    <name type="scientific">Neomesorhizobium albiziae</name>
    <dbReference type="NCBI Taxonomy" id="335020"/>
    <lineage>
        <taxon>Bacteria</taxon>
        <taxon>Pseudomonadati</taxon>
        <taxon>Pseudomonadota</taxon>
        <taxon>Alphaproteobacteria</taxon>
        <taxon>Hyphomicrobiales</taxon>
        <taxon>Phyllobacteriaceae</taxon>
        <taxon>Neomesorhizobium</taxon>
    </lineage>
</organism>
<dbReference type="GO" id="GO:0042802">
    <property type="term" value="F:identical protein binding"/>
    <property type="evidence" value="ECO:0007669"/>
    <property type="project" value="TreeGrafter"/>
</dbReference>
<dbReference type="Pfam" id="PF00202">
    <property type="entry name" value="Aminotran_3"/>
    <property type="match status" value="1"/>
</dbReference>
<gene>
    <name evidence="7" type="ORF">SAMN04488498_10162</name>
</gene>
<dbReference type="GO" id="GO:0030170">
    <property type="term" value="F:pyridoxal phosphate binding"/>
    <property type="evidence" value="ECO:0007669"/>
    <property type="project" value="InterPro"/>
</dbReference>
<dbReference type="PANTHER" id="PTHR11986">
    <property type="entry name" value="AMINOTRANSFERASE CLASS III"/>
    <property type="match status" value="1"/>
</dbReference>
<keyword evidence="4 7" id="KW-0808">Transferase</keyword>
<sequence length="490" mass="53389">MTAMTKPKTDDARAVVNAPALSPAAIVKPAMISVEESKAMDVARMTDLFKAHLNPGQLHFMKLLGFHKIKIETAEGMFYVDQNGRRILDFFGGFGSLALGHNHKRIIAAREKFQDEKRHEIAIAFMSQYAAALAHNLAQIAPGDLDMVFLGSSGSEAMEAAIKIAERAAGPKRPKVVYAENSFHGKTKGVLAITDGQLYRGEFKLTDNTVRVPFGDIDAIERAFKSDPEIGAIVLETIQGGGGIVQAPAEFWQKLRALCDQYGVLWVADEVQCGVGRSGRFFAFEHYGVVPDVTAVAKSLGGGKSAMAAMIAKRDVYMKAYGTPKTAMIHAAATFGGIGEASITAIETLHVLYDEGLIENAAVTGDYLLNRLQALQAKYPKIIKDVRGKGFMIGLEFHDFSQTLPMVLRPVVSMLDDKLKGSLSGFVGALLLRDYDVLVAFTEYNRNVIRLLPPLICQREHADRLVDAMDSLLGRGIVAIVKDFVKSQVK</sequence>
<accession>A0A1I3V0B4</accession>
<evidence type="ECO:0000256" key="1">
    <source>
        <dbReference type="ARBA" id="ARBA00001933"/>
    </source>
</evidence>
<dbReference type="Proteomes" id="UP000323300">
    <property type="component" value="Unassembled WGS sequence"/>
</dbReference>
<dbReference type="InterPro" id="IPR015421">
    <property type="entry name" value="PyrdxlP-dep_Trfase_major"/>
</dbReference>
<protein>
    <submittedName>
        <fullName evidence="7">Acetylornithine/succinyldiaminopimelate/putrescine aminotransferase</fullName>
    </submittedName>
</protein>
<evidence type="ECO:0000313" key="8">
    <source>
        <dbReference type="Proteomes" id="UP000323300"/>
    </source>
</evidence>
<dbReference type="PANTHER" id="PTHR11986:SF79">
    <property type="entry name" value="ACETYLORNITHINE AMINOTRANSFERASE, MITOCHONDRIAL"/>
    <property type="match status" value="1"/>
</dbReference>
<dbReference type="CDD" id="cd00610">
    <property type="entry name" value="OAT_like"/>
    <property type="match status" value="1"/>
</dbReference>
<dbReference type="GO" id="GO:0008483">
    <property type="term" value="F:transaminase activity"/>
    <property type="evidence" value="ECO:0007669"/>
    <property type="project" value="UniProtKB-KW"/>
</dbReference>
<dbReference type="EMBL" id="FOSL01000001">
    <property type="protein sequence ID" value="SFJ87617.1"/>
    <property type="molecule type" value="Genomic_DNA"/>
</dbReference>